<name>A0A1R1XG80_9FUNG</name>
<feature type="region of interest" description="Disordered" evidence="1">
    <location>
        <begin position="230"/>
        <end position="249"/>
    </location>
</feature>
<dbReference type="OrthoDB" id="5656333at2759"/>
<sequence>MGISTTNTPLPSVALAKKKIKVALFYSQVLKLDPTGLPASTNYFELIGDLESIESANKFSKPSDRTISPAGILGNPSSNKSCASLDLNRLLASTSAAREIGISPIKTPNPSINFDISKKIRRFDNDSEINLSPSNQVEGQISGASHKRKAIDSEPLPYDIDLIINKRLKKHVDDYKKSTSDQLVLAKNENSELKSLIFGMTGELDRIKNNLSQLVKNQSNNVPIQCNDPLDEAPQVPEPSERRPAKRMRKSYSEIIRGMNRSGTVSEYNSKLRSLKKIIGVKFYKGTLNCEIKHNFSRVFVQGIVRQNIYQLKSELKNLGFKPVKMVNIRFIGKFTAEFTLIGGYCKEFIALCNSYQKFIVLPKFNPSKPISPNASAQDQNKIRSAYTRSLSDALKNSNNELYKVYIIDLATELNLRFNEPPIETAPTVTLLSEILASYKSTSDLIYSNESEFYSGNCSMQVSTSQTESTNQSYPITESPPISTEIITQEEYFENNSEIIANSASQNLVSEISPTQLTAETEKESSSQTDVNFDTDSIIYRIHQIILTGRSMIYSDDTAINTNLNTEYFNLSSD</sequence>
<evidence type="ECO:0000313" key="2">
    <source>
        <dbReference type="EMBL" id="OMJ13603.1"/>
    </source>
</evidence>
<reference evidence="2 3" key="1">
    <citation type="submission" date="2017-01" db="EMBL/GenBank/DDBJ databases">
        <authorList>
            <person name="Mah S.A."/>
            <person name="Swanson W.J."/>
            <person name="Moy G.W."/>
            <person name="Vacquier V.D."/>
        </authorList>
    </citation>
    <scope>NUCLEOTIDE SEQUENCE [LARGE SCALE GENOMIC DNA]</scope>
    <source>
        <strain evidence="2 3">GSMNP</strain>
    </source>
</reference>
<evidence type="ECO:0000313" key="3">
    <source>
        <dbReference type="Proteomes" id="UP000187283"/>
    </source>
</evidence>
<accession>A0A1R1XG80</accession>
<keyword evidence="3" id="KW-1185">Reference proteome</keyword>
<dbReference type="EMBL" id="LSSN01003422">
    <property type="protein sequence ID" value="OMJ13603.1"/>
    <property type="molecule type" value="Genomic_DNA"/>
</dbReference>
<proteinExistence type="predicted"/>
<gene>
    <name evidence="2" type="ORF">AYI70_g8399</name>
</gene>
<organism evidence="2 3">
    <name type="scientific">Smittium culicis</name>
    <dbReference type="NCBI Taxonomy" id="133412"/>
    <lineage>
        <taxon>Eukaryota</taxon>
        <taxon>Fungi</taxon>
        <taxon>Fungi incertae sedis</taxon>
        <taxon>Zoopagomycota</taxon>
        <taxon>Kickxellomycotina</taxon>
        <taxon>Harpellomycetes</taxon>
        <taxon>Harpellales</taxon>
        <taxon>Legeriomycetaceae</taxon>
        <taxon>Smittium</taxon>
    </lineage>
</organism>
<comment type="caution">
    <text evidence="2">The sequence shown here is derived from an EMBL/GenBank/DDBJ whole genome shotgun (WGS) entry which is preliminary data.</text>
</comment>
<protein>
    <submittedName>
        <fullName evidence="2">Uncharacterized protein</fullName>
    </submittedName>
</protein>
<dbReference type="Proteomes" id="UP000187283">
    <property type="component" value="Unassembled WGS sequence"/>
</dbReference>
<evidence type="ECO:0000256" key="1">
    <source>
        <dbReference type="SAM" id="MobiDB-lite"/>
    </source>
</evidence>
<dbReference type="AlphaFoldDB" id="A0A1R1XG80"/>
<dbReference type="STRING" id="133412.A0A1R1XG80"/>